<dbReference type="RefSeq" id="WP_185026869.1">
    <property type="nucleotide sequence ID" value="NZ_BNBN01000002.1"/>
</dbReference>
<dbReference type="InterPro" id="IPR042001">
    <property type="entry name" value="Sortase_F"/>
</dbReference>
<feature type="region of interest" description="Disordered" evidence="3">
    <location>
        <begin position="34"/>
        <end position="70"/>
    </location>
</feature>
<proteinExistence type="predicted"/>
<organism evidence="5 6">
    <name type="scientific">Streptomyces candidus</name>
    <dbReference type="NCBI Taxonomy" id="67283"/>
    <lineage>
        <taxon>Bacteria</taxon>
        <taxon>Bacillati</taxon>
        <taxon>Actinomycetota</taxon>
        <taxon>Actinomycetes</taxon>
        <taxon>Kitasatosporales</taxon>
        <taxon>Streptomycetaceae</taxon>
        <taxon>Streptomyces</taxon>
    </lineage>
</organism>
<dbReference type="EMBL" id="JACHEM010000002">
    <property type="protein sequence ID" value="MBB6434320.1"/>
    <property type="molecule type" value="Genomic_DNA"/>
</dbReference>
<evidence type="ECO:0000256" key="1">
    <source>
        <dbReference type="ARBA" id="ARBA00022801"/>
    </source>
</evidence>
<evidence type="ECO:0000313" key="5">
    <source>
        <dbReference type="EMBL" id="MBB6434320.1"/>
    </source>
</evidence>
<evidence type="ECO:0000313" key="6">
    <source>
        <dbReference type="Proteomes" id="UP000540423"/>
    </source>
</evidence>
<protein>
    <submittedName>
        <fullName evidence="5">LPXTG-site transpeptidase (Sortase) family protein</fullName>
    </submittedName>
</protein>
<sequence length="209" mass="22087">MNGFRPRGRRSVHTATAIAFTTTALALLAEVALSPSAPPAPPESVLAGRSDPSREPPQGSAQPLPASRPEHIDIPEVGLSAKIVPVGTTADGAIAMPKDADRAGWYNGSPTPGEYGNTLVVGHLDSANGPAAFYRLGALRKGDRISLTRQDGTRVGFTVTRMAVHPKGDFPSRSVYAPTSQPQLTLITCADWDDSQQRYRANLVVTGHL</sequence>
<keyword evidence="4" id="KW-0732">Signal</keyword>
<dbReference type="AlphaFoldDB" id="A0A7X0HAW6"/>
<dbReference type="Gene3D" id="2.40.260.10">
    <property type="entry name" value="Sortase"/>
    <property type="match status" value="1"/>
</dbReference>
<feature type="signal peptide" evidence="4">
    <location>
        <begin position="1"/>
        <end position="26"/>
    </location>
</feature>
<comment type="caution">
    <text evidence="5">The sequence shown here is derived from an EMBL/GenBank/DDBJ whole genome shotgun (WGS) entry which is preliminary data.</text>
</comment>
<dbReference type="SUPFAM" id="SSF63817">
    <property type="entry name" value="Sortase"/>
    <property type="match status" value="1"/>
</dbReference>
<evidence type="ECO:0000256" key="3">
    <source>
        <dbReference type="SAM" id="MobiDB-lite"/>
    </source>
</evidence>
<evidence type="ECO:0000256" key="4">
    <source>
        <dbReference type="SAM" id="SignalP"/>
    </source>
</evidence>
<feature type="active site" description="Proton donor/acceptor" evidence="2">
    <location>
        <position position="123"/>
    </location>
</feature>
<dbReference type="Pfam" id="PF04203">
    <property type="entry name" value="Sortase"/>
    <property type="match status" value="1"/>
</dbReference>
<evidence type="ECO:0000256" key="2">
    <source>
        <dbReference type="PIRSR" id="PIRSR605754-1"/>
    </source>
</evidence>
<dbReference type="CDD" id="cd05829">
    <property type="entry name" value="Sortase_F"/>
    <property type="match status" value="1"/>
</dbReference>
<keyword evidence="6" id="KW-1185">Reference proteome</keyword>
<keyword evidence="1" id="KW-0378">Hydrolase</keyword>
<feature type="active site" description="Acyl-thioester intermediate" evidence="2">
    <location>
        <position position="189"/>
    </location>
</feature>
<dbReference type="InterPro" id="IPR023365">
    <property type="entry name" value="Sortase_dom-sf"/>
</dbReference>
<accession>A0A7X0HAW6</accession>
<feature type="chain" id="PRO_5031462869" evidence="4">
    <location>
        <begin position="27"/>
        <end position="209"/>
    </location>
</feature>
<dbReference type="GO" id="GO:0016787">
    <property type="term" value="F:hydrolase activity"/>
    <property type="evidence" value="ECO:0007669"/>
    <property type="project" value="UniProtKB-KW"/>
</dbReference>
<dbReference type="InterPro" id="IPR005754">
    <property type="entry name" value="Sortase"/>
</dbReference>
<gene>
    <name evidence="5" type="ORF">HNQ79_000768</name>
</gene>
<reference evidence="5 6" key="1">
    <citation type="submission" date="2020-08" db="EMBL/GenBank/DDBJ databases">
        <title>Genomic Encyclopedia of Type Strains, Phase IV (KMG-IV): sequencing the most valuable type-strain genomes for metagenomic binning, comparative biology and taxonomic classification.</title>
        <authorList>
            <person name="Goeker M."/>
        </authorList>
    </citation>
    <scope>NUCLEOTIDE SEQUENCE [LARGE SCALE GENOMIC DNA]</scope>
    <source>
        <strain evidence="5 6">DSM 40141</strain>
    </source>
</reference>
<dbReference type="Proteomes" id="UP000540423">
    <property type="component" value="Unassembled WGS sequence"/>
</dbReference>
<name>A0A7X0HAW6_9ACTN</name>